<organism evidence="2 3">
    <name type="scientific">Saccharothrix yanglingensis</name>
    <dbReference type="NCBI Taxonomy" id="659496"/>
    <lineage>
        <taxon>Bacteria</taxon>
        <taxon>Bacillati</taxon>
        <taxon>Actinomycetota</taxon>
        <taxon>Actinomycetes</taxon>
        <taxon>Pseudonocardiales</taxon>
        <taxon>Pseudonocardiaceae</taxon>
        <taxon>Saccharothrix</taxon>
    </lineage>
</organism>
<comment type="caution">
    <text evidence="2">The sequence shown here is derived from an EMBL/GenBank/DDBJ whole genome shotgun (WGS) entry which is preliminary data.</text>
</comment>
<protein>
    <submittedName>
        <fullName evidence="2">Uncharacterized protein</fullName>
    </submittedName>
</protein>
<sequence>MRLHDTERSGPADQSTAQPGPVAAAQKEVLDEAGRAVLVPDDYRAGGTEALGVDQVADAAFPIECPRDGGHRVFLTGATP</sequence>
<gene>
    <name evidence="2" type="ORF">CKY47_29010</name>
</gene>
<feature type="region of interest" description="Disordered" evidence="1">
    <location>
        <begin position="1"/>
        <end position="26"/>
    </location>
</feature>
<proteinExistence type="predicted"/>
<evidence type="ECO:0000313" key="2">
    <source>
        <dbReference type="EMBL" id="MDQ2587946.1"/>
    </source>
</evidence>
<keyword evidence="3" id="KW-1185">Reference proteome</keyword>
<feature type="compositionally biased region" description="Basic and acidic residues" evidence="1">
    <location>
        <begin position="1"/>
        <end position="10"/>
    </location>
</feature>
<evidence type="ECO:0000256" key="1">
    <source>
        <dbReference type="SAM" id="MobiDB-lite"/>
    </source>
</evidence>
<evidence type="ECO:0000313" key="3">
    <source>
        <dbReference type="Proteomes" id="UP001225605"/>
    </source>
</evidence>
<accession>A0ABU0X7J7</accession>
<name>A0ABU0X7J7_9PSEU</name>
<dbReference type="Proteomes" id="UP001225605">
    <property type="component" value="Unassembled WGS sequence"/>
</dbReference>
<reference evidence="2 3" key="1">
    <citation type="submission" date="2017-06" db="EMBL/GenBank/DDBJ databases">
        <title>Cultured bacterium strain Saccharothrix yanglingensis Hhs.015.</title>
        <authorList>
            <person name="Xia Y."/>
        </authorList>
    </citation>
    <scope>NUCLEOTIDE SEQUENCE [LARGE SCALE GENOMIC DNA]</scope>
    <source>
        <strain evidence="2 3">Hhs.015</strain>
    </source>
</reference>
<dbReference type="EMBL" id="NSDM01000014">
    <property type="protein sequence ID" value="MDQ2587946.1"/>
    <property type="molecule type" value="Genomic_DNA"/>
</dbReference>